<evidence type="ECO:0000256" key="1">
    <source>
        <dbReference type="ARBA" id="ARBA00004479"/>
    </source>
</evidence>
<dbReference type="OrthoDB" id="6159398at2759"/>
<evidence type="ECO:0000256" key="3">
    <source>
        <dbReference type="ARBA" id="ARBA00023157"/>
    </source>
</evidence>
<organism evidence="8 9">
    <name type="scientific">Mytilus coruscus</name>
    <name type="common">Sea mussel</name>
    <dbReference type="NCBI Taxonomy" id="42192"/>
    <lineage>
        <taxon>Eukaryota</taxon>
        <taxon>Metazoa</taxon>
        <taxon>Spiralia</taxon>
        <taxon>Lophotrochozoa</taxon>
        <taxon>Mollusca</taxon>
        <taxon>Bivalvia</taxon>
        <taxon>Autobranchia</taxon>
        <taxon>Pteriomorphia</taxon>
        <taxon>Mytilida</taxon>
        <taxon>Mytiloidea</taxon>
        <taxon>Mytilidae</taxon>
        <taxon>Mytilinae</taxon>
        <taxon>Mytilus</taxon>
    </lineage>
</organism>
<dbReference type="InterPro" id="IPR013783">
    <property type="entry name" value="Ig-like_fold"/>
</dbReference>
<keyword evidence="9" id="KW-1185">Reference proteome</keyword>
<gene>
    <name evidence="8" type="ORF">MCOR_5366</name>
</gene>
<dbReference type="GO" id="GO:0098609">
    <property type="term" value="P:cell-cell adhesion"/>
    <property type="evidence" value="ECO:0007669"/>
    <property type="project" value="TreeGrafter"/>
</dbReference>
<evidence type="ECO:0000313" key="9">
    <source>
        <dbReference type="Proteomes" id="UP000507470"/>
    </source>
</evidence>
<keyword evidence="3" id="KW-1015">Disulfide bond</keyword>
<keyword evidence="6" id="KW-0812">Transmembrane</keyword>
<dbReference type="PANTHER" id="PTHR11640">
    <property type="entry name" value="NEPHRIN"/>
    <property type="match status" value="1"/>
</dbReference>
<dbReference type="AlphaFoldDB" id="A0A6J8AAN1"/>
<dbReference type="InterPro" id="IPR036179">
    <property type="entry name" value="Ig-like_dom_sf"/>
</dbReference>
<evidence type="ECO:0000256" key="2">
    <source>
        <dbReference type="ARBA" id="ARBA00023136"/>
    </source>
</evidence>
<evidence type="ECO:0000313" key="8">
    <source>
        <dbReference type="EMBL" id="CAC5364252.1"/>
    </source>
</evidence>
<dbReference type="InterPro" id="IPR003599">
    <property type="entry name" value="Ig_sub"/>
</dbReference>
<dbReference type="PANTHER" id="PTHR11640:SF31">
    <property type="entry name" value="IRREGULAR CHIASM C-ROUGHEST PROTEIN-RELATED"/>
    <property type="match status" value="1"/>
</dbReference>
<evidence type="ECO:0000256" key="6">
    <source>
        <dbReference type="SAM" id="Phobius"/>
    </source>
</evidence>
<proteinExistence type="predicted"/>
<dbReference type="EMBL" id="CACVKT020000960">
    <property type="protein sequence ID" value="CAC5364252.1"/>
    <property type="molecule type" value="Genomic_DNA"/>
</dbReference>
<dbReference type="PROSITE" id="PS50835">
    <property type="entry name" value="IG_LIKE"/>
    <property type="match status" value="1"/>
</dbReference>
<dbReference type="CDD" id="cd00096">
    <property type="entry name" value="Ig"/>
    <property type="match status" value="1"/>
</dbReference>
<evidence type="ECO:0000259" key="7">
    <source>
        <dbReference type="PROSITE" id="PS50835"/>
    </source>
</evidence>
<keyword evidence="5" id="KW-0393">Immunoglobulin domain</keyword>
<feature type="transmembrane region" description="Helical" evidence="6">
    <location>
        <begin position="225"/>
        <end position="247"/>
    </location>
</feature>
<name>A0A6J8AAN1_MYTCO</name>
<dbReference type="SUPFAM" id="SSF48726">
    <property type="entry name" value="Immunoglobulin"/>
    <property type="match status" value="1"/>
</dbReference>
<dbReference type="InterPro" id="IPR003598">
    <property type="entry name" value="Ig_sub2"/>
</dbReference>
<dbReference type="SMART" id="SM00408">
    <property type="entry name" value="IGc2"/>
    <property type="match status" value="1"/>
</dbReference>
<keyword evidence="4" id="KW-0325">Glycoprotein</keyword>
<dbReference type="GO" id="GO:0005911">
    <property type="term" value="C:cell-cell junction"/>
    <property type="evidence" value="ECO:0007669"/>
    <property type="project" value="TreeGrafter"/>
</dbReference>
<reference evidence="8 9" key="1">
    <citation type="submission" date="2020-06" db="EMBL/GenBank/DDBJ databases">
        <authorList>
            <person name="Li R."/>
            <person name="Bekaert M."/>
        </authorList>
    </citation>
    <scope>NUCLEOTIDE SEQUENCE [LARGE SCALE GENOMIC DNA]</scope>
    <source>
        <strain evidence="9">wild</strain>
    </source>
</reference>
<keyword evidence="2 6" id="KW-0472">Membrane</keyword>
<evidence type="ECO:0000256" key="4">
    <source>
        <dbReference type="ARBA" id="ARBA00023180"/>
    </source>
</evidence>
<keyword evidence="6" id="KW-1133">Transmembrane helix</keyword>
<dbReference type="SMART" id="SM00409">
    <property type="entry name" value="IG"/>
    <property type="match status" value="1"/>
</dbReference>
<sequence length="308" mass="34666">MTSTHVITDGDNVTYVCSGYVGQPPESFNFQMYHRKRILFRNYTSTKTSTQELPESCSYYRKSYTTLQVTAEENQAIIRCVVVSNSANVDLYADSEPLEVYYAVRMPIINKHPNKTDYLVGSDASINLTCTTDGNPKPSYVWYKGSKIQAIGTGENFIITNLNETHGGVYTCSVSNTFKEVIHIERVQVHVHIVNNDKGNYPNPIYIIPAPVVKDTVSARSGDNVIIIGITCGSILLVLCVTSFCVVQQHRKKNLRCLTKNKDERSVGNVQTTQQDNSSFYEGVEQTLDVHSYEQLSRTEHLYTNFNV</sequence>
<dbReference type="Pfam" id="PF13895">
    <property type="entry name" value="Ig_2"/>
    <property type="match status" value="1"/>
</dbReference>
<dbReference type="Proteomes" id="UP000507470">
    <property type="component" value="Unassembled WGS sequence"/>
</dbReference>
<accession>A0A6J8AAN1</accession>
<feature type="domain" description="Ig-like" evidence="7">
    <location>
        <begin position="107"/>
        <end position="183"/>
    </location>
</feature>
<dbReference type="InterPro" id="IPR051275">
    <property type="entry name" value="Cell_adhesion_signaling"/>
</dbReference>
<protein>
    <recommendedName>
        <fullName evidence="7">Ig-like domain-containing protein</fullName>
    </recommendedName>
</protein>
<comment type="subcellular location">
    <subcellularLocation>
        <location evidence="1">Membrane</location>
        <topology evidence="1">Single-pass type I membrane protein</topology>
    </subcellularLocation>
</comment>
<evidence type="ECO:0000256" key="5">
    <source>
        <dbReference type="ARBA" id="ARBA00023319"/>
    </source>
</evidence>
<dbReference type="GO" id="GO:0005886">
    <property type="term" value="C:plasma membrane"/>
    <property type="evidence" value="ECO:0007669"/>
    <property type="project" value="TreeGrafter"/>
</dbReference>
<dbReference type="GO" id="GO:0050839">
    <property type="term" value="F:cell adhesion molecule binding"/>
    <property type="evidence" value="ECO:0007669"/>
    <property type="project" value="TreeGrafter"/>
</dbReference>
<dbReference type="InterPro" id="IPR007110">
    <property type="entry name" value="Ig-like_dom"/>
</dbReference>
<dbReference type="Gene3D" id="2.60.40.10">
    <property type="entry name" value="Immunoglobulins"/>
    <property type="match status" value="2"/>
</dbReference>